<name>A0A848CC79_9BACT</name>
<evidence type="ECO:0000313" key="5">
    <source>
        <dbReference type="EMBL" id="NME52910.1"/>
    </source>
</evidence>
<dbReference type="PANTHER" id="PTHR33175:SF3">
    <property type="entry name" value="DNA-BINDING PROTEIN HU-BETA"/>
    <property type="match status" value="1"/>
</dbReference>
<protein>
    <recommendedName>
        <fullName evidence="7">HU family DNA-binding protein</fullName>
    </recommendedName>
</protein>
<dbReference type="Proteomes" id="UP000522333">
    <property type="component" value="Unassembled WGS sequence"/>
</dbReference>
<proteinExistence type="inferred from homology"/>
<dbReference type="GO" id="GO:0030527">
    <property type="term" value="F:structural constituent of chromatin"/>
    <property type="evidence" value="ECO:0007669"/>
    <property type="project" value="InterPro"/>
</dbReference>
<dbReference type="Pfam" id="PF00216">
    <property type="entry name" value="Bac_DNA_binding"/>
    <property type="match status" value="1"/>
</dbReference>
<comment type="caution">
    <text evidence="5">The sequence shown here is derived from an EMBL/GenBank/DDBJ whole genome shotgun (WGS) entry which is preliminary data.</text>
</comment>
<dbReference type="AlphaFoldDB" id="A0A848CC79"/>
<comment type="similarity">
    <text evidence="1 4">Belongs to the bacterial histone-like protein family.</text>
</comment>
<dbReference type="GO" id="GO:0030261">
    <property type="term" value="P:chromosome condensation"/>
    <property type="evidence" value="ECO:0007669"/>
    <property type="project" value="UniProtKB-KW"/>
</dbReference>
<keyword evidence="2" id="KW-0226">DNA condensation</keyword>
<evidence type="ECO:0008006" key="7">
    <source>
        <dbReference type="Google" id="ProtNLM"/>
    </source>
</evidence>
<dbReference type="PANTHER" id="PTHR33175">
    <property type="entry name" value="DNA-BINDING PROTEIN HU"/>
    <property type="match status" value="1"/>
</dbReference>
<dbReference type="GO" id="GO:0003677">
    <property type="term" value="F:DNA binding"/>
    <property type="evidence" value="ECO:0007669"/>
    <property type="project" value="UniProtKB-KW"/>
</dbReference>
<dbReference type="SUPFAM" id="SSF47729">
    <property type="entry name" value="IHF-like DNA-binding proteins"/>
    <property type="match status" value="1"/>
</dbReference>
<evidence type="ECO:0000256" key="1">
    <source>
        <dbReference type="ARBA" id="ARBA00010529"/>
    </source>
</evidence>
<reference evidence="5 6" key="1">
    <citation type="submission" date="2020-04" db="EMBL/GenBank/DDBJ databases">
        <authorList>
            <person name="Hitch T.C.A."/>
            <person name="Wylensek D."/>
            <person name="Clavel T."/>
        </authorList>
    </citation>
    <scope>NUCLEOTIDE SEQUENCE [LARGE SCALE GENOMIC DNA]</scope>
    <source>
        <strain evidence="5 6">PG-251-APC-1</strain>
    </source>
</reference>
<evidence type="ECO:0000256" key="4">
    <source>
        <dbReference type="RuleBase" id="RU003939"/>
    </source>
</evidence>
<gene>
    <name evidence="5" type="ORF">HF854_10370</name>
</gene>
<dbReference type="RefSeq" id="WP_168936212.1">
    <property type="nucleotide sequence ID" value="NZ_JABAFY010000049.1"/>
</dbReference>
<organism evidence="5 6">
    <name type="scientific">Desulfovibrio piger</name>
    <dbReference type="NCBI Taxonomy" id="901"/>
    <lineage>
        <taxon>Bacteria</taxon>
        <taxon>Pseudomonadati</taxon>
        <taxon>Thermodesulfobacteriota</taxon>
        <taxon>Desulfovibrionia</taxon>
        <taxon>Desulfovibrionales</taxon>
        <taxon>Desulfovibrionaceae</taxon>
        <taxon>Desulfovibrio</taxon>
    </lineage>
</organism>
<dbReference type="InterPro" id="IPR010992">
    <property type="entry name" value="IHF-like_DNA-bd_dom_sf"/>
</dbReference>
<sequence length="82" mass="9255">MTKKELVDRLAESFDLTKKAAEGVIIAVIEGIHEGTARDGISRMGKHIFKRVTRKARVCRNPRTGEDVNVPEKSYVVYRKAI</sequence>
<evidence type="ECO:0000256" key="3">
    <source>
        <dbReference type="ARBA" id="ARBA00023125"/>
    </source>
</evidence>
<dbReference type="SMART" id="SM00411">
    <property type="entry name" value="BHL"/>
    <property type="match status" value="1"/>
</dbReference>
<evidence type="ECO:0000313" key="6">
    <source>
        <dbReference type="Proteomes" id="UP000522333"/>
    </source>
</evidence>
<dbReference type="Gene3D" id="4.10.520.10">
    <property type="entry name" value="IHF-like DNA-binding proteins"/>
    <property type="match status" value="1"/>
</dbReference>
<keyword evidence="3" id="KW-0238">DNA-binding</keyword>
<evidence type="ECO:0000256" key="2">
    <source>
        <dbReference type="ARBA" id="ARBA00023067"/>
    </source>
</evidence>
<dbReference type="EMBL" id="JABAFY010000049">
    <property type="protein sequence ID" value="NME52910.1"/>
    <property type="molecule type" value="Genomic_DNA"/>
</dbReference>
<dbReference type="InterPro" id="IPR000119">
    <property type="entry name" value="Hist_DNA-bd"/>
</dbReference>
<accession>A0A848CC79</accession>